<dbReference type="EMBL" id="CP070968">
    <property type="protein sequence ID" value="QSF54847.1"/>
    <property type="molecule type" value="Genomic_DNA"/>
</dbReference>
<dbReference type="InterPro" id="IPR045397">
    <property type="entry name" value="TumE-like"/>
</dbReference>
<evidence type="ECO:0008006" key="4">
    <source>
        <dbReference type="Google" id="ProtNLM"/>
    </source>
</evidence>
<evidence type="ECO:0000313" key="2">
    <source>
        <dbReference type="EMBL" id="QSF54847.1"/>
    </source>
</evidence>
<dbReference type="RefSeq" id="WP_205682280.1">
    <property type="nucleotide sequence ID" value="NZ_CP070968.1"/>
</dbReference>
<protein>
    <recommendedName>
        <fullName evidence="4">DUF4304 domain-containing protein</fullName>
    </recommendedName>
</protein>
<dbReference type="Proteomes" id="UP000662957">
    <property type="component" value="Chromosome"/>
</dbReference>
<organism evidence="2 3">
    <name type="scientific">Brevundimonas fontaquae</name>
    <dbReference type="NCBI Taxonomy" id="2813778"/>
    <lineage>
        <taxon>Bacteria</taxon>
        <taxon>Pseudomonadati</taxon>
        <taxon>Pseudomonadota</taxon>
        <taxon>Alphaproteobacteria</taxon>
        <taxon>Caulobacterales</taxon>
        <taxon>Caulobacteraceae</taxon>
        <taxon>Brevundimonas</taxon>
    </lineage>
</organism>
<name>A0ABX7LRA8_9CAUL</name>
<evidence type="ECO:0000313" key="3">
    <source>
        <dbReference type="Proteomes" id="UP000662957"/>
    </source>
</evidence>
<accession>A0ABX7LRA8</accession>
<feature type="compositionally biased region" description="Acidic residues" evidence="1">
    <location>
        <begin position="127"/>
        <end position="140"/>
    </location>
</feature>
<dbReference type="Pfam" id="PF20126">
    <property type="entry name" value="TumE"/>
    <property type="match status" value="1"/>
</dbReference>
<evidence type="ECO:0000256" key="1">
    <source>
        <dbReference type="SAM" id="MobiDB-lite"/>
    </source>
</evidence>
<keyword evidence="3" id="KW-1185">Reference proteome</keyword>
<sequence length="148" mass="16799">METPAEHELAFLLAFNGARYFFNEGYWVKIEVKRTAPTPQRPHGLSYSFTLHDPGGARLMGFDNAHAVPPKGGRYKAKPVTHDHWHRTGKDKGRPYEFRSAYQLVQDFLDEVERILKVRGVSAVMIDQEDQADDDNEAPDTELGGVQE</sequence>
<reference evidence="2 3" key="1">
    <citation type="submission" date="2021-02" db="EMBL/GenBank/DDBJ databases">
        <title>Brevundimonas sp. CS1 genome sequence.</title>
        <authorList>
            <person name="Lee K."/>
            <person name="Choi Y.-J."/>
            <person name="Son H.-R."/>
        </authorList>
    </citation>
    <scope>NUCLEOTIDE SEQUENCE [LARGE SCALE GENOMIC DNA]</scope>
    <source>
        <strain evidence="2 3">CS1</strain>
    </source>
</reference>
<proteinExistence type="predicted"/>
<gene>
    <name evidence="2" type="ORF">JX001_03260</name>
</gene>
<feature type="region of interest" description="Disordered" evidence="1">
    <location>
        <begin position="127"/>
        <end position="148"/>
    </location>
</feature>